<sequence>MPATELPIDARAFDDLSNSNFLQVCNAISFCVSRGDLEFRHHIKGRHIDVAYRAGGHNTFGISTIRILMPSEVLREDIVEDFEIIHGDAVIQIERQKDSFSTLQRIAGAVEACMPKK</sequence>
<dbReference type="Proteomes" id="UP000262440">
    <property type="component" value="Segment"/>
</dbReference>
<dbReference type="EMBL" id="MH460463">
    <property type="protein sequence ID" value="AXG67300.1"/>
    <property type="molecule type" value="Genomic_DNA"/>
</dbReference>
<evidence type="ECO:0000313" key="2">
    <source>
        <dbReference type="Proteomes" id="UP000262440"/>
    </source>
</evidence>
<accession>A0A384ZYG4</accession>
<reference evidence="1 2" key="1">
    <citation type="journal article" date="2018" name="Front. Microbiol.">
        <title>Jumbo Bacteriophages Are Represented Within an Increasing Diversity of Environmental Viruses Infecting the Emerging Phytopathogen, Dickeya solani.</title>
        <authorList>
            <person name="Day A.W."/>
            <person name="Ahn J."/>
            <person name="Salmond G.P.C."/>
        </authorList>
    </citation>
    <scope>NUCLEOTIDE SEQUENCE [LARGE SCALE GENOMIC DNA]</scope>
</reference>
<organism evidence="1 2">
    <name type="scientific">Dickeya phage vB_DsoM_AD1</name>
    <dbReference type="NCBI Taxonomy" id="2283029"/>
    <lineage>
        <taxon>Viruses</taxon>
        <taxon>Duplodnaviria</taxon>
        <taxon>Heunggongvirae</taxon>
        <taxon>Uroviricota</taxon>
        <taxon>Caudoviricetes</taxon>
        <taxon>Alexandravirus</taxon>
        <taxon>Alexandravirus AD1</taxon>
    </lineage>
</organism>
<proteinExistence type="predicted"/>
<evidence type="ECO:0000313" key="1">
    <source>
        <dbReference type="EMBL" id="AXG67300.1"/>
    </source>
</evidence>
<name>A0A384ZYG4_9CAUD</name>
<protein>
    <submittedName>
        <fullName evidence="1">Uncharacterized protein</fullName>
    </submittedName>
</protein>
<gene>
    <name evidence="1" type="ORF">AD1_256</name>
</gene>
<keyword evidence="2" id="KW-1185">Reference proteome</keyword>